<dbReference type="InterPro" id="IPR003593">
    <property type="entry name" value="AAA+_ATPase"/>
</dbReference>
<feature type="domain" description="ABC transporter" evidence="4">
    <location>
        <begin position="1"/>
        <end position="229"/>
    </location>
</feature>
<keyword evidence="1" id="KW-0813">Transport</keyword>
<dbReference type="InterPro" id="IPR051782">
    <property type="entry name" value="ABC_Transporter_VariousFunc"/>
</dbReference>
<evidence type="ECO:0000256" key="2">
    <source>
        <dbReference type="ARBA" id="ARBA00022741"/>
    </source>
</evidence>
<dbReference type="SMART" id="SM00382">
    <property type="entry name" value="AAA"/>
    <property type="match status" value="1"/>
</dbReference>
<dbReference type="Pfam" id="PF00005">
    <property type="entry name" value="ABC_tran"/>
    <property type="match status" value="1"/>
</dbReference>
<protein>
    <submittedName>
        <fullName evidence="5">ABC-2 type transport system ATP-binding protein</fullName>
    </submittedName>
</protein>
<dbReference type="RefSeq" id="WP_183582231.1">
    <property type="nucleotide sequence ID" value="NZ_JACHXJ010000002.1"/>
</dbReference>
<reference evidence="5 6" key="1">
    <citation type="submission" date="2020-08" db="EMBL/GenBank/DDBJ databases">
        <title>Genomic Encyclopedia of Type Strains, Phase III (KMG-III): the genomes of soil and plant-associated and newly described type strains.</title>
        <authorList>
            <person name="Whitman W."/>
        </authorList>
    </citation>
    <scope>NUCLEOTIDE SEQUENCE [LARGE SCALE GENOMIC DNA]</scope>
    <source>
        <strain evidence="5 6">CECT 5831</strain>
    </source>
</reference>
<dbReference type="EMBL" id="JACHXJ010000002">
    <property type="protein sequence ID" value="MBB3127998.1"/>
    <property type="molecule type" value="Genomic_DNA"/>
</dbReference>
<dbReference type="GO" id="GO:0005524">
    <property type="term" value="F:ATP binding"/>
    <property type="evidence" value="ECO:0007669"/>
    <property type="project" value="UniProtKB-KW"/>
</dbReference>
<dbReference type="CDD" id="cd03230">
    <property type="entry name" value="ABC_DR_subfamily_A"/>
    <property type="match status" value="1"/>
</dbReference>
<dbReference type="InterPro" id="IPR003439">
    <property type="entry name" value="ABC_transporter-like_ATP-bd"/>
</dbReference>
<organism evidence="5 6">
    <name type="scientific">Paenibacillus rhizosphaerae</name>
    <dbReference type="NCBI Taxonomy" id="297318"/>
    <lineage>
        <taxon>Bacteria</taxon>
        <taxon>Bacillati</taxon>
        <taxon>Bacillota</taxon>
        <taxon>Bacilli</taxon>
        <taxon>Bacillales</taxon>
        <taxon>Paenibacillaceae</taxon>
        <taxon>Paenibacillus</taxon>
    </lineage>
</organism>
<evidence type="ECO:0000259" key="4">
    <source>
        <dbReference type="PROSITE" id="PS50893"/>
    </source>
</evidence>
<gene>
    <name evidence="5" type="ORF">FHS19_002652</name>
</gene>
<dbReference type="Gene3D" id="3.40.50.300">
    <property type="entry name" value="P-loop containing nucleotide triphosphate hydrolases"/>
    <property type="match status" value="1"/>
</dbReference>
<proteinExistence type="predicted"/>
<evidence type="ECO:0000313" key="5">
    <source>
        <dbReference type="EMBL" id="MBB3127998.1"/>
    </source>
</evidence>
<sequence>MLALDIRNLSKTYPNFQLKDVTFQLEKGYIMGFIGANGAGKTTTIKSMLNLIHTDSGEVRILGKNIAEHEIELKQEIGYAFGSIDFYTRSKIKTLTDVVKKFYANWDDEIYSYYLRRFKLDENKKIVELSTGMRVKYNLALALSHGPKLLILDEPTSGLDPIARDDLLDLFQSLVAEGEISILFSTHITSDLEKCADYITYIHNGRIINSAEKEEFIESYLLLNGSVSQLDPVKEQLISYKTNSFGFTGLIHAKDFDPSLNVKAARPTLEEIMIYFAKKEDMYV</sequence>
<dbReference type="PANTHER" id="PTHR42939">
    <property type="entry name" value="ABC TRANSPORTER ATP-BINDING PROTEIN ALBC-RELATED"/>
    <property type="match status" value="1"/>
</dbReference>
<dbReference type="InterPro" id="IPR027417">
    <property type="entry name" value="P-loop_NTPase"/>
</dbReference>
<dbReference type="PANTHER" id="PTHR42939:SF3">
    <property type="entry name" value="ABC TRANSPORTER ATP-BINDING COMPONENT"/>
    <property type="match status" value="1"/>
</dbReference>
<dbReference type="AlphaFoldDB" id="A0A839TRH2"/>
<keyword evidence="3 5" id="KW-0067">ATP-binding</keyword>
<dbReference type="SUPFAM" id="SSF52540">
    <property type="entry name" value="P-loop containing nucleoside triphosphate hydrolases"/>
    <property type="match status" value="1"/>
</dbReference>
<evidence type="ECO:0000256" key="1">
    <source>
        <dbReference type="ARBA" id="ARBA00022448"/>
    </source>
</evidence>
<evidence type="ECO:0000313" key="6">
    <source>
        <dbReference type="Proteomes" id="UP000517523"/>
    </source>
</evidence>
<evidence type="ECO:0000256" key="3">
    <source>
        <dbReference type="ARBA" id="ARBA00022840"/>
    </source>
</evidence>
<comment type="caution">
    <text evidence="5">The sequence shown here is derived from an EMBL/GenBank/DDBJ whole genome shotgun (WGS) entry which is preliminary data.</text>
</comment>
<keyword evidence="2" id="KW-0547">Nucleotide-binding</keyword>
<dbReference type="Proteomes" id="UP000517523">
    <property type="component" value="Unassembled WGS sequence"/>
</dbReference>
<dbReference type="PROSITE" id="PS50893">
    <property type="entry name" value="ABC_TRANSPORTER_2"/>
    <property type="match status" value="1"/>
</dbReference>
<accession>A0A839TRH2</accession>
<name>A0A839TRH2_9BACL</name>
<dbReference type="GO" id="GO:0016887">
    <property type="term" value="F:ATP hydrolysis activity"/>
    <property type="evidence" value="ECO:0007669"/>
    <property type="project" value="InterPro"/>
</dbReference>